<evidence type="ECO:0000256" key="9">
    <source>
        <dbReference type="ARBA" id="ARBA00022878"/>
    </source>
</evidence>
<feature type="binding site" evidence="13">
    <location>
        <position position="237"/>
    </location>
    <ligand>
        <name>Mg(2+)</name>
        <dbReference type="ChEBI" id="CHEBI:18420"/>
    </ligand>
</feature>
<dbReference type="Gene3D" id="2.30.30.230">
    <property type="entry name" value="Fumarylacetoacetase, N-terminal domain"/>
    <property type="match status" value="1"/>
</dbReference>
<feature type="binding site" evidence="13">
    <location>
        <position position="131"/>
    </location>
    <ligand>
        <name>Ca(2+)</name>
        <dbReference type="ChEBI" id="CHEBI:29108"/>
    </ligand>
</feature>
<dbReference type="SUPFAM" id="SSF56529">
    <property type="entry name" value="FAH"/>
    <property type="match status" value="1"/>
</dbReference>
<evidence type="ECO:0000313" key="16">
    <source>
        <dbReference type="EMBL" id="MBB5285321.1"/>
    </source>
</evidence>
<name>A0A840TNN3_9BACT</name>
<sequence length="424" mass="46471">MTQATSWLAIPADSDFSFQNLPYGIFSTAASEEKRVGVAIGTWIIDLAEAARLGLFHDWEARYAEAKLVFRQITLNAFIALGAAAHQALRQRLRQLLTEPEAGLRAGAEEVLVEQAAATLHLPVQIGDYTDFYSSQEHATNVGKLFRPDNPLLPNWKYLPVAYHGRASSIVVSGTPIRRPWGQVLSGEATVPVFEPTQALDFELELGFIIGKESRLGVPVPAAEAENYIFGLVLFNDWSARDIQRWEYQPLGPFLSKNFASSISPWVVPLAALEPFRVPGPVQDPAPLPYLQTTGALNFDLQLTVEIITSQSTPAVVTRTNARYLYWNIRQQVAHHTVTGCNLRVGDLLATGTISGGEGPDAHGCLLELTEGGRKPLQLPTGAARTYLLDGDEVVMRGWARTENSRVGFGEVRGKIVPSAYENP</sequence>
<organism evidence="16 17">
    <name type="scientific">Rhabdobacter roseus</name>
    <dbReference type="NCBI Taxonomy" id="1655419"/>
    <lineage>
        <taxon>Bacteria</taxon>
        <taxon>Pseudomonadati</taxon>
        <taxon>Bacteroidota</taxon>
        <taxon>Cytophagia</taxon>
        <taxon>Cytophagales</taxon>
        <taxon>Cytophagaceae</taxon>
        <taxon>Rhabdobacter</taxon>
    </lineage>
</organism>
<evidence type="ECO:0000256" key="12">
    <source>
        <dbReference type="PIRSR" id="PIRSR605959-2"/>
    </source>
</evidence>
<evidence type="ECO:0000256" key="5">
    <source>
        <dbReference type="ARBA" id="ARBA00022723"/>
    </source>
</evidence>
<feature type="binding site" evidence="12">
    <location>
        <position position="244"/>
    </location>
    <ligand>
        <name>substrate</name>
    </ligand>
</feature>
<proteinExistence type="predicted"/>
<evidence type="ECO:0000313" key="17">
    <source>
        <dbReference type="Proteomes" id="UP000557307"/>
    </source>
</evidence>
<accession>A0A840TNN3</accession>
<feature type="binding site" evidence="13">
    <location>
        <position position="237"/>
    </location>
    <ligand>
        <name>Ca(2+)</name>
        <dbReference type="ChEBI" id="CHEBI:29108"/>
    </ligand>
</feature>
<dbReference type="EMBL" id="JACHGF010000005">
    <property type="protein sequence ID" value="MBB5285321.1"/>
    <property type="molecule type" value="Genomic_DNA"/>
</dbReference>
<dbReference type="AlphaFoldDB" id="A0A840TNN3"/>
<dbReference type="PANTHER" id="PTHR43069:SF2">
    <property type="entry name" value="FUMARYLACETOACETASE"/>
    <property type="match status" value="1"/>
</dbReference>
<dbReference type="Pfam" id="PF01557">
    <property type="entry name" value="FAA_hydrolase"/>
    <property type="match status" value="1"/>
</dbReference>
<keyword evidence="17" id="KW-1185">Reference proteome</keyword>
<comment type="caution">
    <text evidence="16">The sequence shown here is derived from an EMBL/GenBank/DDBJ whole genome shotgun (WGS) entry which is preliminary data.</text>
</comment>
<evidence type="ECO:0000256" key="4">
    <source>
        <dbReference type="ARBA" id="ARBA00012094"/>
    </source>
</evidence>
<comment type="cofactor">
    <cofactor evidence="1 13">
        <name>Ca(2+)</name>
        <dbReference type="ChEBI" id="CHEBI:29108"/>
    </cofactor>
</comment>
<protein>
    <recommendedName>
        <fullName evidence="4">fumarylacetoacetase</fullName>
        <ecNumber evidence="4">3.7.1.2</ecNumber>
    </recommendedName>
</protein>
<feature type="binding site" evidence="12">
    <location>
        <position position="133"/>
    </location>
    <ligand>
        <name>substrate</name>
    </ligand>
</feature>
<dbReference type="GO" id="GO:0004334">
    <property type="term" value="F:fumarylacetoacetase activity"/>
    <property type="evidence" value="ECO:0007669"/>
    <property type="project" value="UniProtKB-EC"/>
</dbReference>
<feature type="binding site" evidence="13">
    <location>
        <position position="261"/>
    </location>
    <ligand>
        <name>Mg(2+)</name>
        <dbReference type="ChEBI" id="CHEBI:18420"/>
    </ligand>
</feature>
<feature type="domain" description="Fumarylacetoacetase-like C-terminal" evidence="14">
    <location>
        <begin position="130"/>
        <end position="416"/>
    </location>
</feature>
<keyword evidence="9" id="KW-0828">Tyrosine catabolism</keyword>
<dbReference type="GO" id="GO:0046872">
    <property type="term" value="F:metal ion binding"/>
    <property type="evidence" value="ECO:0007669"/>
    <property type="project" value="UniProtKB-KW"/>
</dbReference>
<feature type="binding site" evidence="13">
    <location>
        <position position="205"/>
    </location>
    <ligand>
        <name>Ca(2+)</name>
        <dbReference type="ChEBI" id="CHEBI:29108"/>
    </ligand>
</feature>
<dbReference type="FunFam" id="3.90.850.10:FF:000009">
    <property type="entry name" value="Fumarylacetoacetase"/>
    <property type="match status" value="1"/>
</dbReference>
<feature type="binding site" evidence="12">
    <location>
        <position position="147"/>
    </location>
    <ligand>
        <name>substrate</name>
    </ligand>
</feature>
<dbReference type="Proteomes" id="UP000557307">
    <property type="component" value="Unassembled WGS sequence"/>
</dbReference>
<evidence type="ECO:0000256" key="13">
    <source>
        <dbReference type="PIRSR" id="PIRSR605959-3"/>
    </source>
</evidence>
<keyword evidence="8 13" id="KW-0460">Magnesium</keyword>
<dbReference type="GO" id="GO:1902000">
    <property type="term" value="P:homogentisate catabolic process"/>
    <property type="evidence" value="ECO:0007669"/>
    <property type="project" value="TreeGrafter"/>
</dbReference>
<keyword evidence="10" id="KW-0585">Phenylalanine catabolism</keyword>
<gene>
    <name evidence="16" type="ORF">HNQ92_003478</name>
</gene>
<feature type="binding site" evidence="12">
    <location>
        <position position="353"/>
    </location>
    <ligand>
        <name>substrate</name>
    </ligand>
</feature>
<dbReference type="InterPro" id="IPR015377">
    <property type="entry name" value="Fumarylacetoacetase_N"/>
</dbReference>
<dbReference type="PANTHER" id="PTHR43069">
    <property type="entry name" value="FUMARYLACETOACETASE"/>
    <property type="match status" value="1"/>
</dbReference>
<evidence type="ECO:0000256" key="2">
    <source>
        <dbReference type="ARBA" id="ARBA00001946"/>
    </source>
</evidence>
<evidence type="ECO:0000259" key="15">
    <source>
        <dbReference type="Pfam" id="PF09298"/>
    </source>
</evidence>
<evidence type="ECO:0000256" key="11">
    <source>
        <dbReference type="PIRSR" id="PIRSR605959-1"/>
    </source>
</evidence>
<comment type="cofactor">
    <cofactor evidence="2 13">
        <name>Mg(2+)</name>
        <dbReference type="ChEBI" id="CHEBI:18420"/>
    </cofactor>
</comment>
<feature type="binding site" evidence="13">
    <location>
        <position position="203"/>
    </location>
    <ligand>
        <name>Ca(2+)</name>
        <dbReference type="ChEBI" id="CHEBI:29108"/>
    </ligand>
</feature>
<keyword evidence="6 16" id="KW-0378">Hydrolase</keyword>
<feature type="domain" description="Fumarylacetoacetase N-terminal" evidence="15">
    <location>
        <begin position="19"/>
        <end position="123"/>
    </location>
</feature>
<dbReference type="UniPathway" id="UPA00139">
    <property type="reaction ID" value="UER00341"/>
</dbReference>
<dbReference type="InterPro" id="IPR005959">
    <property type="entry name" value="Fumarylacetoacetase"/>
</dbReference>
<dbReference type="GO" id="GO:0006559">
    <property type="term" value="P:L-phenylalanine catabolic process"/>
    <property type="evidence" value="ECO:0007669"/>
    <property type="project" value="UniProtKB-UniPathway"/>
</dbReference>
<dbReference type="InterPro" id="IPR036663">
    <property type="entry name" value="Fumarylacetoacetase_C_sf"/>
</dbReference>
<dbReference type="NCBIfam" id="TIGR01266">
    <property type="entry name" value="fum_ac_acetase"/>
    <property type="match status" value="1"/>
</dbReference>
<dbReference type="InterPro" id="IPR036462">
    <property type="entry name" value="Fumarylacetoacetase_N_sf"/>
</dbReference>
<dbReference type="InterPro" id="IPR011234">
    <property type="entry name" value="Fumarylacetoacetase-like_C"/>
</dbReference>
<evidence type="ECO:0000256" key="8">
    <source>
        <dbReference type="ARBA" id="ARBA00022842"/>
    </source>
</evidence>
<dbReference type="Gene3D" id="3.90.850.10">
    <property type="entry name" value="Fumarylacetoacetase-like, C-terminal domain"/>
    <property type="match status" value="1"/>
</dbReference>
<keyword evidence="5 13" id="KW-0479">Metal-binding</keyword>
<dbReference type="Pfam" id="PF09298">
    <property type="entry name" value="FAA_hydrolase_N"/>
    <property type="match status" value="1"/>
</dbReference>
<comment type="pathway">
    <text evidence="3">Amino-acid degradation; L-phenylalanine degradation; acetoacetate and fumarate from L-phenylalanine: step 6/6.</text>
</comment>
<evidence type="ECO:0000256" key="10">
    <source>
        <dbReference type="ARBA" id="ARBA00023232"/>
    </source>
</evidence>
<dbReference type="RefSeq" id="WP_184175355.1">
    <property type="nucleotide sequence ID" value="NZ_JACHGF010000005.1"/>
</dbReference>
<feature type="active site" description="Proton acceptor" evidence="11">
    <location>
        <position position="138"/>
    </location>
</feature>
<evidence type="ECO:0000259" key="14">
    <source>
        <dbReference type="Pfam" id="PF01557"/>
    </source>
</evidence>
<keyword evidence="7 13" id="KW-0106">Calcium</keyword>
<evidence type="ECO:0000256" key="7">
    <source>
        <dbReference type="ARBA" id="ARBA00022837"/>
    </source>
</evidence>
<feature type="binding site" evidence="12">
    <location>
        <position position="248"/>
    </location>
    <ligand>
        <name>substrate</name>
    </ligand>
</feature>
<dbReference type="GO" id="GO:0006572">
    <property type="term" value="P:L-tyrosine catabolic process"/>
    <property type="evidence" value="ECO:0007669"/>
    <property type="project" value="UniProtKB-KW"/>
</dbReference>
<dbReference type="SUPFAM" id="SSF63433">
    <property type="entry name" value="Fumarylacetoacetate hydrolase, FAH, N-terminal domain"/>
    <property type="match status" value="1"/>
</dbReference>
<evidence type="ECO:0000256" key="3">
    <source>
        <dbReference type="ARBA" id="ARBA00004782"/>
    </source>
</evidence>
<dbReference type="EC" id="3.7.1.2" evidence="4"/>
<evidence type="ECO:0000256" key="1">
    <source>
        <dbReference type="ARBA" id="ARBA00001913"/>
    </source>
</evidence>
<evidence type="ECO:0000256" key="6">
    <source>
        <dbReference type="ARBA" id="ARBA00022801"/>
    </source>
</evidence>
<reference evidence="16 17" key="1">
    <citation type="submission" date="2020-08" db="EMBL/GenBank/DDBJ databases">
        <title>Genomic Encyclopedia of Type Strains, Phase IV (KMG-IV): sequencing the most valuable type-strain genomes for metagenomic binning, comparative biology and taxonomic classification.</title>
        <authorList>
            <person name="Goeker M."/>
        </authorList>
    </citation>
    <scope>NUCLEOTIDE SEQUENCE [LARGE SCALE GENOMIC DNA]</scope>
    <source>
        <strain evidence="16 17">DSM 105074</strain>
    </source>
</reference>
<feature type="binding site" evidence="13">
    <location>
        <position position="257"/>
    </location>
    <ligand>
        <name>Mg(2+)</name>
        <dbReference type="ChEBI" id="CHEBI:18420"/>
    </ligand>
</feature>